<reference evidence="4" key="1">
    <citation type="submission" date="2019-11" db="EMBL/GenBank/DDBJ databases">
        <title>Isolation and characterization of two novel species in the genus Thiomicrorhabdus.</title>
        <authorList>
            <person name="Mochizuki J."/>
            <person name="Kojima H."/>
            <person name="Fukui M."/>
        </authorList>
    </citation>
    <scope>NUCLEOTIDE SEQUENCE [LARGE SCALE GENOMIC DNA]</scope>
    <source>
        <strain evidence="4">AkT22</strain>
    </source>
</reference>
<gene>
    <name evidence="3" type="ORF">THMIRHAT_19990</name>
</gene>
<evidence type="ECO:0000259" key="2">
    <source>
        <dbReference type="Pfam" id="PF13386"/>
    </source>
</evidence>
<feature type="transmembrane region" description="Helical" evidence="1">
    <location>
        <begin position="174"/>
        <end position="195"/>
    </location>
</feature>
<sequence>MESIWLTAFIVGILGGVHCLGMCGGVVGALTFNLPPKVQAHVYRMLPYQLAYNLGRITSYMIVGGLFGLLGASLTSLAQFLPIQQALQIIAGGFMVLLGLYLGGWWSAIVMVEKAGASLWQRLKPATTSLMPVKNLPQAWLFGLVWGWLPCGLVYSMLIMALSSGGAFEGAMVMLAFGLGTLPNLMLMGVFVFYFTRLARNLRVRQFAGLSVIAMGCWQIYLALSVKVA</sequence>
<feature type="transmembrane region" description="Helical" evidence="1">
    <location>
        <begin position="6"/>
        <end position="32"/>
    </location>
</feature>
<protein>
    <submittedName>
        <fullName evidence="3">Cytochrome biogenesis protein</fullName>
    </submittedName>
</protein>
<feature type="transmembrane region" description="Helical" evidence="1">
    <location>
        <begin position="53"/>
        <end position="74"/>
    </location>
</feature>
<dbReference type="InterPro" id="IPR039447">
    <property type="entry name" value="UreH-like_TM_dom"/>
</dbReference>
<keyword evidence="1" id="KW-1133">Transmembrane helix</keyword>
<dbReference type="EMBL" id="AP021888">
    <property type="protein sequence ID" value="BBP44253.1"/>
    <property type="molecule type" value="Genomic_DNA"/>
</dbReference>
<dbReference type="PANTHER" id="PTHR42208:SF1">
    <property type="entry name" value="HEAVY METAL TRANSPORTER"/>
    <property type="match status" value="1"/>
</dbReference>
<dbReference type="RefSeq" id="WP_173291986.1">
    <property type="nucleotide sequence ID" value="NZ_AP021888.1"/>
</dbReference>
<feature type="transmembrane region" description="Helical" evidence="1">
    <location>
        <begin position="86"/>
        <end position="112"/>
    </location>
</feature>
<keyword evidence="1" id="KW-0812">Transmembrane</keyword>
<keyword evidence="4" id="KW-1185">Reference proteome</keyword>
<feature type="transmembrane region" description="Helical" evidence="1">
    <location>
        <begin position="139"/>
        <end position="162"/>
    </location>
</feature>
<dbReference type="Pfam" id="PF13386">
    <property type="entry name" value="DsbD_2"/>
    <property type="match status" value="1"/>
</dbReference>
<dbReference type="Proteomes" id="UP000501466">
    <property type="component" value="Chromosome"/>
</dbReference>
<dbReference type="PANTHER" id="PTHR42208">
    <property type="entry name" value="HEAVY METAL TRANSPORTER-RELATED"/>
    <property type="match status" value="1"/>
</dbReference>
<accession>A0A6F8PQ54</accession>
<dbReference type="KEGG" id="tzo:THMIRHAT_19990"/>
<evidence type="ECO:0000256" key="1">
    <source>
        <dbReference type="SAM" id="Phobius"/>
    </source>
</evidence>
<evidence type="ECO:0000313" key="4">
    <source>
        <dbReference type="Proteomes" id="UP000501466"/>
    </source>
</evidence>
<organism evidence="3 4">
    <name type="scientific">Thiosulfativibrio zosterae</name>
    <dbReference type="NCBI Taxonomy" id="2675053"/>
    <lineage>
        <taxon>Bacteria</taxon>
        <taxon>Pseudomonadati</taxon>
        <taxon>Pseudomonadota</taxon>
        <taxon>Gammaproteobacteria</taxon>
        <taxon>Thiotrichales</taxon>
        <taxon>Piscirickettsiaceae</taxon>
        <taxon>Thiosulfativibrio</taxon>
    </lineage>
</organism>
<feature type="transmembrane region" description="Helical" evidence="1">
    <location>
        <begin position="207"/>
        <end position="224"/>
    </location>
</feature>
<dbReference type="AlphaFoldDB" id="A0A6F8PQ54"/>
<feature type="domain" description="Urease accessory protein UreH-like transmembrane" evidence="2">
    <location>
        <begin position="7"/>
        <end position="218"/>
    </location>
</feature>
<evidence type="ECO:0000313" key="3">
    <source>
        <dbReference type="EMBL" id="BBP44253.1"/>
    </source>
</evidence>
<proteinExistence type="predicted"/>
<keyword evidence="1" id="KW-0472">Membrane</keyword>
<name>A0A6F8PQ54_9GAMM</name>